<keyword evidence="11" id="KW-1185">Reference proteome</keyword>
<comment type="catalytic activity">
    <reaction evidence="1">
        <text>ATP + protein L-histidine = ADP + protein N-phospho-L-histidine.</text>
        <dbReference type="EC" id="2.7.13.3"/>
    </reaction>
</comment>
<dbReference type="FunFam" id="3.30.565.10:FF:000006">
    <property type="entry name" value="Sensor histidine kinase WalK"/>
    <property type="match status" value="1"/>
</dbReference>
<dbReference type="Gene3D" id="3.30.450.20">
    <property type="entry name" value="PAS domain"/>
    <property type="match status" value="1"/>
</dbReference>
<dbReference type="PANTHER" id="PTHR43047">
    <property type="entry name" value="TWO-COMPONENT HISTIDINE PROTEIN KINASE"/>
    <property type="match status" value="1"/>
</dbReference>
<dbReference type="PRINTS" id="PR00344">
    <property type="entry name" value="BCTRLSENSOR"/>
</dbReference>
<comment type="caution">
    <text evidence="10">The sequence shown here is derived from an EMBL/GenBank/DDBJ whole genome shotgun (WGS) entry which is preliminary data.</text>
</comment>
<organism evidence="10 11">
    <name type="scientific">Massilia eurypsychrophila</name>
    <dbReference type="NCBI Taxonomy" id="1485217"/>
    <lineage>
        <taxon>Bacteria</taxon>
        <taxon>Pseudomonadati</taxon>
        <taxon>Pseudomonadota</taxon>
        <taxon>Betaproteobacteria</taxon>
        <taxon>Burkholderiales</taxon>
        <taxon>Oxalobacteraceae</taxon>
        <taxon>Telluria group</taxon>
        <taxon>Massilia</taxon>
    </lineage>
</organism>
<dbReference type="InterPro" id="IPR003661">
    <property type="entry name" value="HisK_dim/P_dom"/>
</dbReference>
<dbReference type="OrthoDB" id="9770795at2"/>
<dbReference type="Gene3D" id="1.10.287.130">
    <property type="match status" value="1"/>
</dbReference>
<dbReference type="PROSITE" id="PS50112">
    <property type="entry name" value="PAS"/>
    <property type="match status" value="1"/>
</dbReference>
<dbReference type="SMART" id="SM00387">
    <property type="entry name" value="HATPase_c"/>
    <property type="match status" value="1"/>
</dbReference>
<dbReference type="GO" id="GO:0009927">
    <property type="term" value="F:histidine phosphotransfer kinase activity"/>
    <property type="evidence" value="ECO:0007669"/>
    <property type="project" value="TreeGrafter"/>
</dbReference>
<name>A0A2G8T7D0_9BURK</name>
<dbReference type="Pfam" id="PF13426">
    <property type="entry name" value="PAS_9"/>
    <property type="match status" value="1"/>
</dbReference>
<dbReference type="InterPro" id="IPR005467">
    <property type="entry name" value="His_kinase_dom"/>
</dbReference>
<reference evidence="10 11" key="1">
    <citation type="submission" date="2017-10" db="EMBL/GenBank/DDBJ databases">
        <title>Massilia psychrophilum sp. nov., a novel purple-pigmented bacterium isolated from Tianshan glacier, Xinjiang Municipality, China.</title>
        <authorList>
            <person name="Wang H."/>
        </authorList>
    </citation>
    <scope>NUCLEOTIDE SEQUENCE [LARGE SCALE GENOMIC DNA]</scope>
    <source>
        <strain evidence="10 11">JCM 30074</strain>
    </source>
</reference>
<keyword evidence="6" id="KW-0418">Kinase</keyword>
<dbReference type="SMART" id="SM00388">
    <property type="entry name" value="HisKA"/>
    <property type="match status" value="1"/>
</dbReference>
<evidence type="ECO:0000256" key="1">
    <source>
        <dbReference type="ARBA" id="ARBA00000085"/>
    </source>
</evidence>
<dbReference type="CDD" id="cd00082">
    <property type="entry name" value="HisKA"/>
    <property type="match status" value="1"/>
</dbReference>
<keyword evidence="5" id="KW-0808">Transferase</keyword>
<sequence length="384" mass="42879">MSTQYLLPCRRTKTRRFVENFHGFLEVAPDAVAVIDQSGEIVQFNVQAEQLFGYSRDEVLGLSMEMLMPIRFRTGHVTHRMTYNSDLRPRSMGSGLNLLGTHKDGSEFPIDVMLSPLNTAAGVFIACAVHDMTIHRNMENELRRKSEELEEADRQKDNFVAVVMHELRGPLSVLTNVRGLLQMPEIGPAGRQKAMIVLERQTTHMLGLVNDLMDVSKMRGGQLKLQRQIFDLRSIVPTAVEISQSFVDSGMHELKIIQSERPLLIDGDSMRLTQVLSNLLTNAAKYTKRGGVISITTESNDTSALIRVNDNGEGIPSNMLNRIFSLFTQVERPESRVIDGMGIGLALVERLVHMHSGKVTATSEGKGRGSQFTVSLPLYFPDLE</sequence>
<dbReference type="InterPro" id="IPR036890">
    <property type="entry name" value="HATPase_C_sf"/>
</dbReference>
<dbReference type="EMBL" id="PDOC01000052">
    <property type="protein sequence ID" value="PIL41960.1"/>
    <property type="molecule type" value="Genomic_DNA"/>
</dbReference>
<dbReference type="Pfam" id="PF00512">
    <property type="entry name" value="HisKA"/>
    <property type="match status" value="1"/>
</dbReference>
<feature type="domain" description="PAS" evidence="9">
    <location>
        <begin position="25"/>
        <end position="69"/>
    </location>
</feature>
<dbReference type="InterPro" id="IPR035965">
    <property type="entry name" value="PAS-like_dom_sf"/>
</dbReference>
<accession>A0A2G8T7D0</accession>
<dbReference type="AlphaFoldDB" id="A0A2G8T7D0"/>
<protein>
    <recommendedName>
        <fullName evidence="3">histidine kinase</fullName>
        <ecNumber evidence="3">2.7.13.3</ecNumber>
    </recommendedName>
</protein>
<evidence type="ECO:0000256" key="2">
    <source>
        <dbReference type="ARBA" id="ARBA00004429"/>
    </source>
</evidence>
<dbReference type="EC" id="2.7.13.3" evidence="3"/>
<dbReference type="SUPFAM" id="SSF55874">
    <property type="entry name" value="ATPase domain of HSP90 chaperone/DNA topoisomerase II/histidine kinase"/>
    <property type="match status" value="1"/>
</dbReference>
<dbReference type="SUPFAM" id="SSF47384">
    <property type="entry name" value="Homodimeric domain of signal transducing histidine kinase"/>
    <property type="match status" value="1"/>
</dbReference>
<gene>
    <name evidence="10" type="ORF">CR105_26880</name>
</gene>
<dbReference type="SMART" id="SM00091">
    <property type="entry name" value="PAS"/>
    <property type="match status" value="1"/>
</dbReference>
<dbReference type="NCBIfam" id="TIGR00229">
    <property type="entry name" value="sensory_box"/>
    <property type="match status" value="1"/>
</dbReference>
<dbReference type="InterPro" id="IPR003594">
    <property type="entry name" value="HATPase_dom"/>
</dbReference>
<evidence type="ECO:0000313" key="10">
    <source>
        <dbReference type="EMBL" id="PIL41960.1"/>
    </source>
</evidence>
<evidence type="ECO:0000256" key="3">
    <source>
        <dbReference type="ARBA" id="ARBA00012438"/>
    </source>
</evidence>
<dbReference type="GO" id="GO:0006355">
    <property type="term" value="P:regulation of DNA-templated transcription"/>
    <property type="evidence" value="ECO:0007669"/>
    <property type="project" value="InterPro"/>
</dbReference>
<feature type="coiled-coil region" evidence="7">
    <location>
        <begin position="132"/>
        <end position="162"/>
    </location>
</feature>
<keyword evidence="7" id="KW-0175">Coiled coil</keyword>
<evidence type="ECO:0000313" key="11">
    <source>
        <dbReference type="Proteomes" id="UP000230390"/>
    </source>
</evidence>
<dbReference type="InterPro" id="IPR036097">
    <property type="entry name" value="HisK_dim/P_sf"/>
</dbReference>
<feature type="domain" description="Histidine kinase" evidence="8">
    <location>
        <begin position="162"/>
        <end position="380"/>
    </location>
</feature>
<dbReference type="Pfam" id="PF02518">
    <property type="entry name" value="HATPase_c"/>
    <property type="match status" value="1"/>
</dbReference>
<proteinExistence type="predicted"/>
<dbReference type="Gene3D" id="3.30.565.10">
    <property type="entry name" value="Histidine kinase-like ATPase, C-terminal domain"/>
    <property type="match status" value="1"/>
</dbReference>
<dbReference type="CDD" id="cd00130">
    <property type="entry name" value="PAS"/>
    <property type="match status" value="1"/>
</dbReference>
<evidence type="ECO:0000259" key="9">
    <source>
        <dbReference type="PROSITE" id="PS50112"/>
    </source>
</evidence>
<dbReference type="CDD" id="cd00075">
    <property type="entry name" value="HATPase"/>
    <property type="match status" value="1"/>
</dbReference>
<dbReference type="RefSeq" id="WP_099793997.1">
    <property type="nucleotide sequence ID" value="NZ_JBHLYV010000074.1"/>
</dbReference>
<dbReference type="InterPro" id="IPR004358">
    <property type="entry name" value="Sig_transdc_His_kin-like_C"/>
</dbReference>
<dbReference type="GO" id="GO:0005886">
    <property type="term" value="C:plasma membrane"/>
    <property type="evidence" value="ECO:0007669"/>
    <property type="project" value="UniProtKB-SubCell"/>
</dbReference>
<evidence type="ECO:0000256" key="4">
    <source>
        <dbReference type="ARBA" id="ARBA00022553"/>
    </source>
</evidence>
<dbReference type="PANTHER" id="PTHR43047:SF72">
    <property type="entry name" value="OSMOSENSING HISTIDINE PROTEIN KINASE SLN1"/>
    <property type="match status" value="1"/>
</dbReference>
<dbReference type="GO" id="GO:0000155">
    <property type="term" value="F:phosphorelay sensor kinase activity"/>
    <property type="evidence" value="ECO:0007669"/>
    <property type="project" value="InterPro"/>
</dbReference>
<comment type="subcellular location">
    <subcellularLocation>
        <location evidence="2">Cell inner membrane</location>
        <topology evidence="2">Multi-pass membrane protein</topology>
    </subcellularLocation>
</comment>
<dbReference type="Proteomes" id="UP000230390">
    <property type="component" value="Unassembled WGS sequence"/>
</dbReference>
<dbReference type="SUPFAM" id="SSF55785">
    <property type="entry name" value="PYP-like sensor domain (PAS domain)"/>
    <property type="match status" value="1"/>
</dbReference>
<dbReference type="InterPro" id="IPR000014">
    <property type="entry name" value="PAS"/>
</dbReference>
<evidence type="ECO:0000256" key="5">
    <source>
        <dbReference type="ARBA" id="ARBA00022679"/>
    </source>
</evidence>
<evidence type="ECO:0000256" key="6">
    <source>
        <dbReference type="ARBA" id="ARBA00022777"/>
    </source>
</evidence>
<keyword evidence="4" id="KW-0597">Phosphoprotein</keyword>
<evidence type="ECO:0000259" key="8">
    <source>
        <dbReference type="PROSITE" id="PS50109"/>
    </source>
</evidence>
<dbReference type="PROSITE" id="PS50109">
    <property type="entry name" value="HIS_KIN"/>
    <property type="match status" value="1"/>
</dbReference>
<evidence type="ECO:0000256" key="7">
    <source>
        <dbReference type="SAM" id="Coils"/>
    </source>
</evidence>